<dbReference type="GO" id="GO:0055085">
    <property type="term" value="P:transmembrane transport"/>
    <property type="evidence" value="ECO:0007669"/>
    <property type="project" value="InterPro"/>
</dbReference>
<protein>
    <submittedName>
        <fullName evidence="9">Sugar ABC transporter permease</fullName>
    </submittedName>
</protein>
<keyword evidence="2 7" id="KW-0813">Transport</keyword>
<accession>A0A9D1P7L0</accession>
<feature type="transmembrane region" description="Helical" evidence="7">
    <location>
        <begin position="166"/>
        <end position="192"/>
    </location>
</feature>
<reference evidence="9" key="2">
    <citation type="journal article" date="2021" name="PeerJ">
        <title>Extensive microbial diversity within the chicken gut microbiome revealed by metagenomics and culture.</title>
        <authorList>
            <person name="Gilroy R."/>
            <person name="Ravi A."/>
            <person name="Getino M."/>
            <person name="Pursley I."/>
            <person name="Horton D.L."/>
            <person name="Alikhan N.F."/>
            <person name="Baker D."/>
            <person name="Gharbi K."/>
            <person name="Hall N."/>
            <person name="Watson M."/>
            <person name="Adriaenssens E.M."/>
            <person name="Foster-Nyarko E."/>
            <person name="Jarju S."/>
            <person name="Secka A."/>
            <person name="Antonio M."/>
            <person name="Oren A."/>
            <person name="Chaudhuri R.R."/>
            <person name="La Ragione R."/>
            <person name="Hildebrand F."/>
            <person name="Pallen M.J."/>
        </authorList>
    </citation>
    <scope>NUCLEOTIDE SEQUENCE</scope>
    <source>
        <strain evidence="9">CHK183-6373</strain>
    </source>
</reference>
<name>A0A9D1P7L0_9FIRM</name>
<comment type="caution">
    <text evidence="9">The sequence shown here is derived from an EMBL/GenBank/DDBJ whole genome shotgun (WGS) entry which is preliminary data.</text>
</comment>
<dbReference type="PANTHER" id="PTHR43227:SF11">
    <property type="entry name" value="BLL4140 PROTEIN"/>
    <property type="match status" value="1"/>
</dbReference>
<reference evidence="9" key="1">
    <citation type="submission" date="2020-10" db="EMBL/GenBank/DDBJ databases">
        <authorList>
            <person name="Gilroy R."/>
        </authorList>
    </citation>
    <scope>NUCLEOTIDE SEQUENCE</scope>
    <source>
        <strain evidence="9">CHK183-6373</strain>
    </source>
</reference>
<feature type="transmembrane region" description="Helical" evidence="7">
    <location>
        <begin position="126"/>
        <end position="146"/>
    </location>
</feature>
<dbReference type="InterPro" id="IPR050809">
    <property type="entry name" value="UgpAE/MalFG_permease"/>
</dbReference>
<dbReference type="PANTHER" id="PTHR43227">
    <property type="entry name" value="BLL4140 PROTEIN"/>
    <property type="match status" value="1"/>
</dbReference>
<dbReference type="GO" id="GO:0005886">
    <property type="term" value="C:plasma membrane"/>
    <property type="evidence" value="ECO:0007669"/>
    <property type="project" value="UniProtKB-SubCell"/>
</dbReference>
<dbReference type="InterPro" id="IPR035906">
    <property type="entry name" value="MetI-like_sf"/>
</dbReference>
<organism evidence="9 10">
    <name type="scientific">Candidatus Ornithocaccomicrobium faecavium</name>
    <dbReference type="NCBI Taxonomy" id="2840890"/>
    <lineage>
        <taxon>Bacteria</taxon>
        <taxon>Bacillati</taxon>
        <taxon>Bacillota</taxon>
        <taxon>Clostridia</taxon>
        <taxon>Candidatus Ornithocaccomicrobium</taxon>
    </lineage>
</organism>
<keyword evidence="5 7" id="KW-1133">Transmembrane helix</keyword>
<dbReference type="InterPro" id="IPR000515">
    <property type="entry name" value="MetI-like"/>
</dbReference>
<dbReference type="Gene3D" id="1.10.3720.10">
    <property type="entry name" value="MetI-like"/>
    <property type="match status" value="1"/>
</dbReference>
<evidence type="ECO:0000259" key="8">
    <source>
        <dbReference type="PROSITE" id="PS50928"/>
    </source>
</evidence>
<comment type="similarity">
    <text evidence="7">Belongs to the binding-protein-dependent transport system permease family.</text>
</comment>
<sequence>MAAYSQRREIAHNLWKNRTLLLFVLPGVVLILLFNYVPMFGLVLAFKQYNFSKGVFGSDWVGLKNFQMLFVNSATTIRMVRNTIGYWALFTAVGTICNVALAIALNECRRKYFARTTQTLMILPTFISYIAVTYITSGLLSSKGMVNDLVVAFGGEPISFFTEPKYWPVILLIVNLWKNTGYGSVLYLSALAGMDQEMFEAADLDGASRWQKVWYITLPMLSSMVAIMTLLGLGSIMTSNTGLFYQVTRNSGPLYSTTQTLDAYVLNAMVGGNSSYGVTTAVTAFQSAVGCFMVIVVNLIVRKISPEHSLF</sequence>
<evidence type="ECO:0000313" key="10">
    <source>
        <dbReference type="Proteomes" id="UP000886884"/>
    </source>
</evidence>
<dbReference type="CDD" id="cd06261">
    <property type="entry name" value="TM_PBP2"/>
    <property type="match status" value="1"/>
</dbReference>
<gene>
    <name evidence="9" type="ORF">IAA64_08325</name>
</gene>
<evidence type="ECO:0000256" key="6">
    <source>
        <dbReference type="ARBA" id="ARBA00023136"/>
    </source>
</evidence>
<feature type="transmembrane region" description="Helical" evidence="7">
    <location>
        <begin position="276"/>
        <end position="301"/>
    </location>
</feature>
<dbReference type="AlphaFoldDB" id="A0A9D1P7L0"/>
<evidence type="ECO:0000313" key="9">
    <source>
        <dbReference type="EMBL" id="HIV27960.1"/>
    </source>
</evidence>
<keyword evidence="6 7" id="KW-0472">Membrane</keyword>
<evidence type="ECO:0000256" key="4">
    <source>
        <dbReference type="ARBA" id="ARBA00022692"/>
    </source>
</evidence>
<evidence type="ECO:0000256" key="3">
    <source>
        <dbReference type="ARBA" id="ARBA00022475"/>
    </source>
</evidence>
<dbReference type="SUPFAM" id="SSF161098">
    <property type="entry name" value="MetI-like"/>
    <property type="match status" value="1"/>
</dbReference>
<feature type="transmembrane region" description="Helical" evidence="7">
    <location>
        <begin position="213"/>
        <end position="237"/>
    </location>
</feature>
<feature type="transmembrane region" description="Helical" evidence="7">
    <location>
        <begin position="84"/>
        <end position="105"/>
    </location>
</feature>
<evidence type="ECO:0000256" key="5">
    <source>
        <dbReference type="ARBA" id="ARBA00022989"/>
    </source>
</evidence>
<dbReference type="PROSITE" id="PS50928">
    <property type="entry name" value="ABC_TM1"/>
    <property type="match status" value="1"/>
</dbReference>
<proteinExistence type="inferred from homology"/>
<evidence type="ECO:0000256" key="1">
    <source>
        <dbReference type="ARBA" id="ARBA00004651"/>
    </source>
</evidence>
<dbReference type="EMBL" id="DVOT01000147">
    <property type="protein sequence ID" value="HIV27960.1"/>
    <property type="molecule type" value="Genomic_DNA"/>
</dbReference>
<dbReference type="Proteomes" id="UP000886884">
    <property type="component" value="Unassembled WGS sequence"/>
</dbReference>
<keyword evidence="4 7" id="KW-0812">Transmembrane</keyword>
<keyword evidence="3" id="KW-1003">Cell membrane</keyword>
<evidence type="ECO:0000256" key="2">
    <source>
        <dbReference type="ARBA" id="ARBA00022448"/>
    </source>
</evidence>
<feature type="transmembrane region" description="Helical" evidence="7">
    <location>
        <begin position="20"/>
        <end position="46"/>
    </location>
</feature>
<feature type="domain" description="ABC transmembrane type-1" evidence="8">
    <location>
        <begin position="80"/>
        <end position="301"/>
    </location>
</feature>
<dbReference type="Pfam" id="PF00528">
    <property type="entry name" value="BPD_transp_1"/>
    <property type="match status" value="1"/>
</dbReference>
<comment type="subcellular location">
    <subcellularLocation>
        <location evidence="1 7">Cell membrane</location>
        <topology evidence="1 7">Multi-pass membrane protein</topology>
    </subcellularLocation>
</comment>
<evidence type="ECO:0000256" key="7">
    <source>
        <dbReference type="RuleBase" id="RU363032"/>
    </source>
</evidence>